<dbReference type="Pfam" id="PF14309">
    <property type="entry name" value="DUF4378"/>
    <property type="match status" value="1"/>
</dbReference>
<sequence>MTQKHLHELLKQDQEPFHLKTFISDRRTLLKSSQKTSLVVKKHKPITETKSLNNLCINYSCFVSSNDSPCFKTSPFLDFPAKELNKSPCNNATMFINIPARTASMLLDAATRVQKPKPGSASKTGSGSGSKFIRFGLLGSFLQRLKDRSTRTKRREIEPGKNNKKYCDDRRSWTGDRSEMMSVFEASCSSRLSVHDVDEIECLCSDNSSPFRFSLQRSPSPDRGKPGLVSPVVSPSRQIRQDKESYEAGCPEEIIRQDDDDEKEQCSPVSVLDPLFDDDEEERDGRAMEEDGYDMERSYANVQRAKHQLLQKLKRFERLAELDPIQLENCMLEQLYDEDEHALASEELVTDEEYFREIMNHLGVVKIPWYMKKLIFDLIEEENKKEEHEMVVQRVCKRLRLWKVVEMHTIDMIIETDFRSEGWKLCDEETIRDLGMDIERAIFGILVEELAQELVF</sequence>
<accession>A0AAD5GEX4</accession>
<feature type="domain" description="DUF4378" evidence="2">
    <location>
        <begin position="383"/>
        <end position="449"/>
    </location>
</feature>
<gene>
    <name evidence="3" type="ORF">M8C21_007399</name>
</gene>
<dbReference type="InterPro" id="IPR025486">
    <property type="entry name" value="DUF4378"/>
</dbReference>
<organism evidence="3 4">
    <name type="scientific">Ambrosia artemisiifolia</name>
    <name type="common">Common ragweed</name>
    <dbReference type="NCBI Taxonomy" id="4212"/>
    <lineage>
        <taxon>Eukaryota</taxon>
        <taxon>Viridiplantae</taxon>
        <taxon>Streptophyta</taxon>
        <taxon>Embryophyta</taxon>
        <taxon>Tracheophyta</taxon>
        <taxon>Spermatophyta</taxon>
        <taxon>Magnoliopsida</taxon>
        <taxon>eudicotyledons</taxon>
        <taxon>Gunneridae</taxon>
        <taxon>Pentapetalae</taxon>
        <taxon>asterids</taxon>
        <taxon>campanulids</taxon>
        <taxon>Asterales</taxon>
        <taxon>Asteraceae</taxon>
        <taxon>Asteroideae</taxon>
        <taxon>Heliantheae alliance</taxon>
        <taxon>Heliantheae</taxon>
        <taxon>Ambrosia</taxon>
    </lineage>
</organism>
<reference evidence="3" key="1">
    <citation type="submission" date="2022-06" db="EMBL/GenBank/DDBJ databases">
        <title>Uncovering the hologenomic basis of an extraordinary plant invasion.</title>
        <authorList>
            <person name="Bieker V.C."/>
            <person name="Martin M.D."/>
            <person name="Gilbert T."/>
            <person name="Hodgins K."/>
            <person name="Battlay P."/>
            <person name="Petersen B."/>
            <person name="Wilson J."/>
        </authorList>
    </citation>
    <scope>NUCLEOTIDE SEQUENCE</scope>
    <source>
        <strain evidence="3">AA19_3_7</strain>
        <tissue evidence="3">Leaf</tissue>
    </source>
</reference>
<dbReference type="AlphaFoldDB" id="A0AAD5GEX4"/>
<dbReference type="Proteomes" id="UP001206925">
    <property type="component" value="Unassembled WGS sequence"/>
</dbReference>
<dbReference type="PANTHER" id="PTHR33623">
    <property type="entry name" value="OS04G0572500 PROTEIN"/>
    <property type="match status" value="1"/>
</dbReference>
<feature type="region of interest" description="Disordered" evidence="1">
    <location>
        <begin position="214"/>
        <end position="249"/>
    </location>
</feature>
<evidence type="ECO:0000256" key="1">
    <source>
        <dbReference type="SAM" id="MobiDB-lite"/>
    </source>
</evidence>
<proteinExistence type="predicted"/>
<evidence type="ECO:0000313" key="3">
    <source>
        <dbReference type="EMBL" id="KAI7739857.1"/>
    </source>
</evidence>
<evidence type="ECO:0000259" key="2">
    <source>
        <dbReference type="Pfam" id="PF14309"/>
    </source>
</evidence>
<name>A0AAD5GEX4_AMBAR</name>
<comment type="caution">
    <text evidence="3">The sequence shown here is derived from an EMBL/GenBank/DDBJ whole genome shotgun (WGS) entry which is preliminary data.</text>
</comment>
<keyword evidence="4" id="KW-1185">Reference proteome</keyword>
<dbReference type="PANTHER" id="PTHR33623:SF5">
    <property type="entry name" value="HISTONE-LYSINE N-METHYLTRANSFERASE SETD1B-LIKE PROTEIN"/>
    <property type="match status" value="1"/>
</dbReference>
<evidence type="ECO:0000313" key="4">
    <source>
        <dbReference type="Proteomes" id="UP001206925"/>
    </source>
</evidence>
<dbReference type="EMBL" id="JAMZMK010008559">
    <property type="protein sequence ID" value="KAI7739857.1"/>
    <property type="molecule type" value="Genomic_DNA"/>
</dbReference>
<protein>
    <recommendedName>
        <fullName evidence="2">DUF4378 domain-containing protein</fullName>
    </recommendedName>
</protein>